<evidence type="ECO:0000313" key="2">
    <source>
        <dbReference type="Proteomes" id="UP000309997"/>
    </source>
</evidence>
<protein>
    <submittedName>
        <fullName evidence="1">Uncharacterized protein</fullName>
    </submittedName>
</protein>
<keyword evidence="2" id="KW-1185">Reference proteome</keyword>
<name>A0ACC4BGF2_POPAL</name>
<accession>A0ACC4BGF2</accession>
<gene>
    <name evidence="1" type="ORF">D5086_022594</name>
</gene>
<sequence length="1426" mass="153238">MAKYSYVYGSERDELAEPSQRLIEAALSGDVEFVTESLKSKTVDVNYIGTVNLRVKCIETVLREEEADEIEIQYRDFVTDVTPLFAAAHSGHVEIARKLLSAGADVNQELFRGFATTAAAREGHGVLLDMLLKAGASQLACEDALLEACLCGQAKAAELLICSEMTGPDVAQQALVSASCRGYVDVVTTLTKNGVDINCTRRVLLQSVKPALHANVDCTPLVAAIVSRQVSVVKYLLEAGARSDCYVRLGAWSWDIFSGEELRVGACLGEPYNEVWCAVEYYEASGQILNLLLQHRISFLESQQQGRNLLCHAILCQNSDAMDVLLNAGADVEFCLRTKKGHEFRPIHLAARIGCLRILKQVIFYGCEVDSRTATGDTALMLAAKSDQADCFLELIVSGADLGLVNNNGESAVHLVKRSVFGSSLADIFRQAITTGRKVCSSNLEVFSLLHFVAGIGNTELLQMILQHSTEDISKHDGLGLTPTMVAVKAGHTEVFRLLIDAGADISERSRDGQAVVSLLQNLACSSVRTRFEEILLDAVLSHKVTSYSEFRALHFAARVGNLPAIVQLLEMGFPIDSVDDSGHSPLMLAAREGHADACKILLLRGADCGIIDQRGEAAISLARKSTKCKAAEGVIFDYLARSHVLLGEELWKHTREGRGSPHMKVVQMLKSGLLTWGKSNRRNVVCKEAVAGPSPSFLKNRRKVNEAGDEMVFRVVTETGREIHFEASSASGLELWVHIVYLGGKQHDDHILTTNSHHDMLAGVVGSKEMATELMVYSYKHGFSGFAAKLTESQAQKVSELPGVIRVIPNSLHRLQTTRSWDFLGLSSHSPVNTLHKSNMGDGVIIGVLDTGIWPESKAFSDEGLGPIPSHWKGVCESGTGFEAKSHCNRKIIGARWFVDGFLAEYGQPLNTSENREFFSPRDANGHGTHTASTAAGNFVDNVSYRGLGLGTIRGGAPRAQVAIYKVCWNVLGGLCASADILKAFDEAIHDGVDVLSLSIGSSIPLFSDIDERDGIATGSFHAVVKGITVVCGASNDGPSGQTVQNTAPWILTVAASSMDRAFPTPITLGNNKTFQHNAMSFLTKRKIRCLICLACSVCQSLLVDASTVAGKVVLCFASMTPGAVRSAAEVVKEAGGAGLIVAKNPSEALSPCTDGFPCTEVDYEIGTQILFYIRSTRSPVVKLSPSKTIVGKPVLAKVAHFSSRGPNSMAPAILKPDIAAPGVNILAATSPLSRFQEGGYTMLSGTSMATPHVSGIVALLKAVHPDWSPAAIKSSIVTTVWKTNPLGEPIFSRGSTGKLADPFDFGGGLVNPNKAAEPVLVYDMGTDDYRHYLCAVGYNNSSISLVVGKVTTCPSTKPSILDLNLPSITIPNLSKPVVLTRTVKNVGPVNSIYKSLIDPPFVHLILLLDVFSLLSALVLFSFIC</sequence>
<evidence type="ECO:0000313" key="1">
    <source>
        <dbReference type="EMBL" id="KAL3577311.1"/>
    </source>
</evidence>
<reference evidence="1 2" key="1">
    <citation type="journal article" date="2024" name="Plant Biotechnol. J.">
        <title>Genome and CRISPR/Cas9 system of a widespread forest tree (Populus alba) in the world.</title>
        <authorList>
            <person name="Liu Y.J."/>
            <person name="Jiang P.F."/>
            <person name="Han X.M."/>
            <person name="Li X.Y."/>
            <person name="Wang H.M."/>
            <person name="Wang Y.J."/>
            <person name="Wang X.X."/>
            <person name="Zeng Q.Y."/>
        </authorList>
    </citation>
    <scope>NUCLEOTIDE SEQUENCE [LARGE SCALE GENOMIC DNA]</scope>
    <source>
        <strain evidence="2">cv. PAL-ZL1</strain>
    </source>
</reference>
<comment type="caution">
    <text evidence="1">The sequence shown here is derived from an EMBL/GenBank/DDBJ whole genome shotgun (WGS) entry which is preliminary data.</text>
</comment>
<dbReference type="EMBL" id="RCHU02000011">
    <property type="protein sequence ID" value="KAL3577311.1"/>
    <property type="molecule type" value="Genomic_DNA"/>
</dbReference>
<proteinExistence type="predicted"/>
<organism evidence="1 2">
    <name type="scientific">Populus alba</name>
    <name type="common">White poplar</name>
    <dbReference type="NCBI Taxonomy" id="43335"/>
    <lineage>
        <taxon>Eukaryota</taxon>
        <taxon>Viridiplantae</taxon>
        <taxon>Streptophyta</taxon>
        <taxon>Embryophyta</taxon>
        <taxon>Tracheophyta</taxon>
        <taxon>Spermatophyta</taxon>
        <taxon>Magnoliopsida</taxon>
        <taxon>eudicotyledons</taxon>
        <taxon>Gunneridae</taxon>
        <taxon>Pentapetalae</taxon>
        <taxon>rosids</taxon>
        <taxon>fabids</taxon>
        <taxon>Malpighiales</taxon>
        <taxon>Salicaceae</taxon>
        <taxon>Saliceae</taxon>
        <taxon>Populus</taxon>
    </lineage>
</organism>
<dbReference type="Proteomes" id="UP000309997">
    <property type="component" value="Unassembled WGS sequence"/>
</dbReference>